<dbReference type="AlphaFoldDB" id="A0A1E3IHW9"/>
<sequence>MSNPVLQVYLLNAFSPDPHSGNQAAVVVFPTSAKPHPLSVDEQFMLGYAQDFNFSETAYLVPIKGNGEDGVGKFGLRWFTPGEEVPLCGHATLASSQAIFSTNPTFHTIEFSTRFAGTLIARKQDDHIEITLPCLPKPILDTFGGGVSEKTMNKVQNVFGIDRAQVSNVEVFYYGNRESIIIQFDSSVDLKHLSHSNESLLDLSSGMILITQINSEQSDEKLHISTRVFAPGLGVYEDPVCGSGNAKLTGYYLYSPLAKKVLPQKFAHDPLNTVIECDHLSKRGGKLVLRWDDGNVKIVGKALEFMRGTLTLPPA</sequence>
<dbReference type="Gene3D" id="3.10.310.10">
    <property type="entry name" value="Diaminopimelate Epimerase, Chain A, domain 1"/>
    <property type="match status" value="2"/>
</dbReference>
<dbReference type="PIRSF" id="PIRSF016184">
    <property type="entry name" value="PhzC_PhzF"/>
    <property type="match status" value="1"/>
</dbReference>
<dbReference type="OrthoDB" id="75169at2759"/>
<evidence type="ECO:0000313" key="3">
    <source>
        <dbReference type="EMBL" id="WVN89151.1"/>
    </source>
</evidence>
<evidence type="ECO:0000313" key="4">
    <source>
        <dbReference type="Proteomes" id="UP000094043"/>
    </source>
</evidence>
<reference evidence="3" key="3">
    <citation type="submission" date="2024-01" db="EMBL/GenBank/DDBJ databases">
        <authorList>
            <person name="Coelho M.A."/>
            <person name="David-Palma M."/>
            <person name="Shea T."/>
            <person name="Sun S."/>
            <person name="Cuomo C.A."/>
            <person name="Heitman J."/>
        </authorList>
    </citation>
    <scope>NUCLEOTIDE SEQUENCE</scope>
    <source>
        <strain evidence="3">CBS 7841</strain>
    </source>
</reference>
<evidence type="ECO:0000256" key="1">
    <source>
        <dbReference type="ARBA" id="ARBA00008270"/>
    </source>
</evidence>
<dbReference type="VEuPathDB" id="FungiDB:L203_03303"/>
<dbReference type="SUPFAM" id="SSF54506">
    <property type="entry name" value="Diaminopimelate epimerase-like"/>
    <property type="match status" value="1"/>
</dbReference>
<keyword evidence="2" id="KW-0413">Isomerase</keyword>
<dbReference type="EMBL" id="CP143788">
    <property type="protein sequence ID" value="WVN89151.1"/>
    <property type="molecule type" value="Genomic_DNA"/>
</dbReference>
<accession>A0A1E3IHW9</accession>
<dbReference type="NCBIfam" id="TIGR00654">
    <property type="entry name" value="PhzF_family"/>
    <property type="match status" value="1"/>
</dbReference>
<gene>
    <name evidence="3" type="ORF">L203_104367</name>
</gene>
<dbReference type="GeneID" id="91088577"/>
<organism evidence="3 4">
    <name type="scientific">Cryptococcus depauperatus CBS 7841</name>
    <dbReference type="NCBI Taxonomy" id="1295531"/>
    <lineage>
        <taxon>Eukaryota</taxon>
        <taxon>Fungi</taxon>
        <taxon>Dikarya</taxon>
        <taxon>Basidiomycota</taxon>
        <taxon>Agaricomycotina</taxon>
        <taxon>Tremellomycetes</taxon>
        <taxon>Tremellales</taxon>
        <taxon>Cryptococcaceae</taxon>
        <taxon>Cryptococcus</taxon>
    </lineage>
</organism>
<protein>
    <submittedName>
        <fullName evidence="3">Uncharacterized protein</fullName>
    </submittedName>
</protein>
<dbReference type="RefSeq" id="XP_066069851.1">
    <property type="nucleotide sequence ID" value="XM_066213754.1"/>
</dbReference>
<proteinExistence type="inferred from homology"/>
<dbReference type="KEGG" id="cdep:91088577"/>
<comment type="similarity">
    <text evidence="1">Belongs to the PhzF family.</text>
</comment>
<evidence type="ECO:0000256" key="2">
    <source>
        <dbReference type="ARBA" id="ARBA00023235"/>
    </source>
</evidence>
<keyword evidence="4" id="KW-1185">Reference proteome</keyword>
<dbReference type="GO" id="GO:0016853">
    <property type="term" value="F:isomerase activity"/>
    <property type="evidence" value="ECO:0007669"/>
    <property type="project" value="UniProtKB-KW"/>
</dbReference>
<dbReference type="GO" id="GO:0005737">
    <property type="term" value="C:cytoplasm"/>
    <property type="evidence" value="ECO:0007669"/>
    <property type="project" value="TreeGrafter"/>
</dbReference>
<dbReference type="PANTHER" id="PTHR13774">
    <property type="entry name" value="PHENAZINE BIOSYNTHESIS PROTEIN"/>
    <property type="match status" value="1"/>
</dbReference>
<reference evidence="3" key="2">
    <citation type="journal article" date="2022" name="Elife">
        <title>Obligate sexual reproduction of a homothallic fungus closely related to the Cryptococcus pathogenic species complex.</title>
        <authorList>
            <person name="Passer A.R."/>
            <person name="Clancey S.A."/>
            <person name="Shea T."/>
            <person name="David-Palma M."/>
            <person name="Averette A.F."/>
            <person name="Boekhout T."/>
            <person name="Porcel B.M."/>
            <person name="Nowrousian M."/>
            <person name="Cuomo C.A."/>
            <person name="Sun S."/>
            <person name="Heitman J."/>
            <person name="Coelho M.A."/>
        </authorList>
    </citation>
    <scope>NUCLEOTIDE SEQUENCE</scope>
    <source>
        <strain evidence="3">CBS 7841</strain>
    </source>
</reference>
<dbReference type="Pfam" id="PF02567">
    <property type="entry name" value="PhzC-PhzF"/>
    <property type="match status" value="1"/>
</dbReference>
<reference evidence="3" key="1">
    <citation type="submission" date="2016-06" db="EMBL/GenBank/DDBJ databases">
        <authorList>
            <person name="Cuomo C."/>
            <person name="Litvintseva A."/>
            <person name="Heitman J."/>
            <person name="Chen Y."/>
            <person name="Sun S."/>
            <person name="Springer D."/>
            <person name="Dromer F."/>
            <person name="Young S."/>
            <person name="Zeng Q."/>
            <person name="Chapman S."/>
            <person name="Gujja S."/>
            <person name="Saif S."/>
            <person name="Birren B."/>
        </authorList>
    </citation>
    <scope>NUCLEOTIDE SEQUENCE</scope>
    <source>
        <strain evidence="3">CBS 7841</strain>
    </source>
</reference>
<dbReference type="PANTHER" id="PTHR13774:SF17">
    <property type="entry name" value="PHENAZINE BIOSYNTHESIS-LIKE DOMAIN-CONTAINING PROTEIN"/>
    <property type="match status" value="1"/>
</dbReference>
<name>A0A1E3IHW9_9TREE</name>
<dbReference type="InterPro" id="IPR003719">
    <property type="entry name" value="Phenazine_PhzF-like"/>
</dbReference>
<dbReference type="Proteomes" id="UP000094043">
    <property type="component" value="Chromosome 5"/>
</dbReference>